<comment type="caution">
    <text evidence="1">The sequence shown here is derived from an EMBL/GenBank/DDBJ whole genome shotgun (WGS) entry which is preliminary data.</text>
</comment>
<protein>
    <recommendedName>
        <fullName evidence="3">Polyketide synthase</fullName>
    </recommendedName>
</protein>
<dbReference type="EMBL" id="JAZAVK010000046">
    <property type="protein sequence ID" value="KAK7427977.1"/>
    <property type="molecule type" value="Genomic_DNA"/>
</dbReference>
<name>A0ABR1I367_9HYPO</name>
<evidence type="ECO:0000313" key="2">
    <source>
        <dbReference type="Proteomes" id="UP001498421"/>
    </source>
</evidence>
<organism evidence="1 2">
    <name type="scientific">Neonectria magnoliae</name>
    <dbReference type="NCBI Taxonomy" id="2732573"/>
    <lineage>
        <taxon>Eukaryota</taxon>
        <taxon>Fungi</taxon>
        <taxon>Dikarya</taxon>
        <taxon>Ascomycota</taxon>
        <taxon>Pezizomycotina</taxon>
        <taxon>Sordariomycetes</taxon>
        <taxon>Hypocreomycetidae</taxon>
        <taxon>Hypocreales</taxon>
        <taxon>Nectriaceae</taxon>
        <taxon>Neonectria</taxon>
    </lineage>
</organism>
<evidence type="ECO:0000313" key="1">
    <source>
        <dbReference type="EMBL" id="KAK7427977.1"/>
    </source>
</evidence>
<dbReference type="InterPro" id="IPR029063">
    <property type="entry name" value="SAM-dependent_MTases_sf"/>
</dbReference>
<sequence length="91" mass="10427">MEFVVLDIEKPHPATMLQSYDLFISSNCIHAMRNLGQTCANIEKLLRRNGGTPCLLDLTRPLPWLDCVFSLLGGWWRFNDDRTYALAGEQK</sequence>
<keyword evidence="2" id="KW-1185">Reference proteome</keyword>
<dbReference type="Gene3D" id="3.40.50.150">
    <property type="entry name" value="Vaccinia Virus protein VP39"/>
    <property type="match status" value="1"/>
</dbReference>
<evidence type="ECO:0008006" key="3">
    <source>
        <dbReference type="Google" id="ProtNLM"/>
    </source>
</evidence>
<reference evidence="1 2" key="1">
    <citation type="journal article" date="2025" name="Microbiol. Resour. Announc.">
        <title>Draft genome sequences for Neonectria magnoliae and Neonectria punicea, canker pathogens of Liriodendron tulipifera and Acer saccharum in West Virginia.</title>
        <authorList>
            <person name="Petronek H.M."/>
            <person name="Kasson M.T."/>
            <person name="Metheny A.M."/>
            <person name="Stauder C.M."/>
            <person name="Lovett B."/>
            <person name="Lynch S.C."/>
            <person name="Garnas J.R."/>
            <person name="Kasson L.R."/>
            <person name="Stajich J.E."/>
        </authorList>
    </citation>
    <scope>NUCLEOTIDE SEQUENCE [LARGE SCALE GENOMIC DNA]</scope>
    <source>
        <strain evidence="1 2">NRRL 64651</strain>
    </source>
</reference>
<gene>
    <name evidence="1" type="ORF">QQZ08_005408</name>
</gene>
<dbReference type="SUPFAM" id="SSF53335">
    <property type="entry name" value="S-adenosyl-L-methionine-dependent methyltransferases"/>
    <property type="match status" value="1"/>
</dbReference>
<proteinExistence type="predicted"/>
<dbReference type="Proteomes" id="UP001498421">
    <property type="component" value="Unassembled WGS sequence"/>
</dbReference>
<accession>A0ABR1I367</accession>